<accession>A0A3N7FSW2</accession>
<gene>
    <name evidence="1" type="ORF">POPTR_012G036650</name>
</gene>
<proteinExistence type="predicted"/>
<keyword evidence="2" id="KW-1185">Reference proteome</keyword>
<dbReference type="InParanoid" id="A0A3N7FSW2"/>
<evidence type="ECO:0000313" key="2">
    <source>
        <dbReference type="Proteomes" id="UP000006729"/>
    </source>
</evidence>
<sequence length="36" mass="4153">MIILLATKSSHETRSRSIQLSVVLISIMPYFNARYL</sequence>
<protein>
    <submittedName>
        <fullName evidence="1">Uncharacterized protein</fullName>
    </submittedName>
</protein>
<reference evidence="1 2" key="1">
    <citation type="journal article" date="2006" name="Science">
        <title>The genome of black cottonwood, Populus trichocarpa (Torr. &amp; Gray).</title>
        <authorList>
            <person name="Tuskan G.A."/>
            <person name="Difazio S."/>
            <person name="Jansson S."/>
            <person name="Bohlmann J."/>
            <person name="Grigoriev I."/>
            <person name="Hellsten U."/>
            <person name="Putnam N."/>
            <person name="Ralph S."/>
            <person name="Rombauts S."/>
            <person name="Salamov A."/>
            <person name="Schein J."/>
            <person name="Sterck L."/>
            <person name="Aerts A."/>
            <person name="Bhalerao R.R."/>
            <person name="Bhalerao R.P."/>
            <person name="Blaudez D."/>
            <person name="Boerjan W."/>
            <person name="Brun A."/>
            <person name="Brunner A."/>
            <person name="Busov V."/>
            <person name="Campbell M."/>
            <person name="Carlson J."/>
            <person name="Chalot M."/>
            <person name="Chapman J."/>
            <person name="Chen G.L."/>
            <person name="Cooper D."/>
            <person name="Coutinho P.M."/>
            <person name="Couturier J."/>
            <person name="Covert S."/>
            <person name="Cronk Q."/>
            <person name="Cunningham R."/>
            <person name="Davis J."/>
            <person name="Degroeve S."/>
            <person name="Dejardin A."/>
            <person name="Depamphilis C."/>
            <person name="Detter J."/>
            <person name="Dirks B."/>
            <person name="Dubchak I."/>
            <person name="Duplessis S."/>
            <person name="Ehlting J."/>
            <person name="Ellis B."/>
            <person name="Gendler K."/>
            <person name="Goodstein D."/>
            <person name="Gribskov M."/>
            <person name="Grimwood J."/>
            <person name="Groover A."/>
            <person name="Gunter L."/>
            <person name="Hamberger B."/>
            <person name="Heinze B."/>
            <person name="Helariutta Y."/>
            <person name="Henrissat B."/>
            <person name="Holligan D."/>
            <person name="Holt R."/>
            <person name="Huang W."/>
            <person name="Islam-Faridi N."/>
            <person name="Jones S."/>
            <person name="Jones-Rhoades M."/>
            <person name="Jorgensen R."/>
            <person name="Joshi C."/>
            <person name="Kangasjarvi J."/>
            <person name="Karlsson J."/>
            <person name="Kelleher C."/>
            <person name="Kirkpatrick R."/>
            <person name="Kirst M."/>
            <person name="Kohler A."/>
            <person name="Kalluri U."/>
            <person name="Larimer F."/>
            <person name="Leebens-Mack J."/>
            <person name="Leple J.C."/>
            <person name="Locascio P."/>
            <person name="Lou Y."/>
            <person name="Lucas S."/>
            <person name="Martin F."/>
            <person name="Montanini B."/>
            <person name="Napoli C."/>
            <person name="Nelson D.R."/>
            <person name="Nelson C."/>
            <person name="Nieminen K."/>
            <person name="Nilsson O."/>
            <person name="Pereda V."/>
            <person name="Peter G."/>
            <person name="Philippe R."/>
            <person name="Pilate G."/>
            <person name="Poliakov A."/>
            <person name="Razumovskaya J."/>
            <person name="Richardson P."/>
            <person name="Rinaldi C."/>
            <person name="Ritland K."/>
            <person name="Rouze P."/>
            <person name="Ryaboy D."/>
            <person name="Schmutz J."/>
            <person name="Schrader J."/>
            <person name="Segerman B."/>
            <person name="Shin H."/>
            <person name="Siddiqui A."/>
            <person name="Sterky F."/>
            <person name="Terry A."/>
            <person name="Tsai C.J."/>
            <person name="Uberbacher E."/>
            <person name="Unneberg P."/>
            <person name="Vahala J."/>
            <person name="Wall K."/>
            <person name="Wessler S."/>
            <person name="Yang G."/>
            <person name="Yin T."/>
            <person name="Douglas C."/>
            <person name="Marra M."/>
            <person name="Sandberg G."/>
            <person name="Van de Peer Y."/>
            <person name="Rokhsar D."/>
        </authorList>
    </citation>
    <scope>NUCLEOTIDE SEQUENCE [LARGE SCALE GENOMIC DNA]</scope>
    <source>
        <strain evidence="2">cv. Nisqually</strain>
    </source>
</reference>
<organism evidence="1 2">
    <name type="scientific">Populus trichocarpa</name>
    <name type="common">Western balsam poplar</name>
    <name type="synonym">Populus balsamifera subsp. trichocarpa</name>
    <dbReference type="NCBI Taxonomy" id="3694"/>
    <lineage>
        <taxon>Eukaryota</taxon>
        <taxon>Viridiplantae</taxon>
        <taxon>Streptophyta</taxon>
        <taxon>Embryophyta</taxon>
        <taxon>Tracheophyta</taxon>
        <taxon>Spermatophyta</taxon>
        <taxon>Magnoliopsida</taxon>
        <taxon>eudicotyledons</taxon>
        <taxon>Gunneridae</taxon>
        <taxon>Pentapetalae</taxon>
        <taxon>rosids</taxon>
        <taxon>fabids</taxon>
        <taxon>Malpighiales</taxon>
        <taxon>Salicaceae</taxon>
        <taxon>Saliceae</taxon>
        <taxon>Populus</taxon>
    </lineage>
</organism>
<evidence type="ECO:0000313" key="1">
    <source>
        <dbReference type="EMBL" id="RQO98247.1"/>
    </source>
</evidence>
<dbReference type="Proteomes" id="UP000006729">
    <property type="component" value="Chromosome 12"/>
</dbReference>
<dbReference type="AlphaFoldDB" id="A0A3N7FSW2"/>
<name>A0A3N7FSW2_POPTR</name>
<dbReference type="EMBL" id="CM009301">
    <property type="protein sequence ID" value="RQO98247.1"/>
    <property type="molecule type" value="Genomic_DNA"/>
</dbReference>